<dbReference type="PANTHER" id="PTHR37909">
    <property type="entry name" value="S-ADENOSYL-L-METHIONINE-DEPENDENT METHYLTRANSFERASES SUPERFAMILY PROTEIN"/>
    <property type="match status" value="1"/>
</dbReference>
<accession>X6LQW2</accession>
<gene>
    <name evidence="1" type="ORF">RFI_33626</name>
</gene>
<organism evidence="1 2">
    <name type="scientific">Reticulomyxa filosa</name>
    <dbReference type="NCBI Taxonomy" id="46433"/>
    <lineage>
        <taxon>Eukaryota</taxon>
        <taxon>Sar</taxon>
        <taxon>Rhizaria</taxon>
        <taxon>Retaria</taxon>
        <taxon>Foraminifera</taxon>
        <taxon>Monothalamids</taxon>
        <taxon>Reticulomyxidae</taxon>
        <taxon>Reticulomyxa</taxon>
    </lineage>
</organism>
<dbReference type="PANTHER" id="PTHR37909:SF1">
    <property type="entry name" value="S-ADENOSYL-L-METHIONINE-DEPENDENT METHYLTRANSFERASES SUPERFAMILY PROTEIN"/>
    <property type="match status" value="1"/>
</dbReference>
<proteinExistence type="predicted"/>
<name>X6LQW2_RETFI</name>
<sequence>IKKKKKKGGFSNEILKRWTNCEKYILIDPWIYQSNWSDWANVNQRSQDHNFESTKTLLKPFASRFPVPVELIFYREFSKDAAPLIADESVDFIYLDARHDYSSIVEDLHLYWPKLKPNGIFSGHDFTNAHEIPEKWKQDWCLQPDGSKCVRDKAVRAAVEEFAREVGRQVV</sequence>
<feature type="non-terminal residue" evidence="1">
    <location>
        <position position="1"/>
    </location>
</feature>
<dbReference type="SUPFAM" id="SSF53335">
    <property type="entry name" value="S-adenosyl-L-methionine-dependent methyltransferases"/>
    <property type="match status" value="1"/>
</dbReference>
<keyword evidence="2" id="KW-1185">Reference proteome</keyword>
<evidence type="ECO:0000313" key="1">
    <source>
        <dbReference type="EMBL" id="ETO03776.1"/>
    </source>
</evidence>
<dbReference type="Pfam" id="PF13578">
    <property type="entry name" value="Methyltransf_24"/>
    <property type="match status" value="1"/>
</dbReference>
<dbReference type="OrthoDB" id="186626at2759"/>
<comment type="caution">
    <text evidence="1">The sequence shown here is derived from an EMBL/GenBank/DDBJ whole genome shotgun (WGS) entry which is preliminary data.</text>
</comment>
<dbReference type="AlphaFoldDB" id="X6LQW2"/>
<feature type="non-terminal residue" evidence="1">
    <location>
        <position position="171"/>
    </location>
</feature>
<reference evidence="1 2" key="1">
    <citation type="journal article" date="2013" name="Curr. Biol.">
        <title>The Genome of the Foraminiferan Reticulomyxa filosa.</title>
        <authorList>
            <person name="Glockner G."/>
            <person name="Hulsmann N."/>
            <person name="Schleicher M."/>
            <person name="Noegel A.A."/>
            <person name="Eichinger L."/>
            <person name="Gallinger C."/>
            <person name="Pawlowski J."/>
            <person name="Sierra R."/>
            <person name="Euteneuer U."/>
            <person name="Pillet L."/>
            <person name="Moustafa A."/>
            <person name="Platzer M."/>
            <person name="Groth M."/>
            <person name="Szafranski K."/>
            <person name="Schliwa M."/>
        </authorList>
    </citation>
    <scope>NUCLEOTIDE SEQUENCE [LARGE SCALE GENOMIC DNA]</scope>
</reference>
<dbReference type="Proteomes" id="UP000023152">
    <property type="component" value="Unassembled WGS sequence"/>
</dbReference>
<evidence type="ECO:0000313" key="2">
    <source>
        <dbReference type="Proteomes" id="UP000023152"/>
    </source>
</evidence>
<dbReference type="EMBL" id="ASPP01032078">
    <property type="protein sequence ID" value="ETO03776.1"/>
    <property type="molecule type" value="Genomic_DNA"/>
</dbReference>
<dbReference type="Gene3D" id="3.40.50.150">
    <property type="entry name" value="Vaccinia Virus protein VP39"/>
    <property type="match status" value="1"/>
</dbReference>
<protein>
    <recommendedName>
        <fullName evidence="3">Class I SAM-dependent methyltransferase</fullName>
    </recommendedName>
</protein>
<evidence type="ECO:0008006" key="3">
    <source>
        <dbReference type="Google" id="ProtNLM"/>
    </source>
</evidence>
<dbReference type="OMA" id="WRVCANG"/>
<dbReference type="InterPro" id="IPR029063">
    <property type="entry name" value="SAM-dependent_MTases_sf"/>
</dbReference>